<dbReference type="GO" id="GO:0006508">
    <property type="term" value="P:proteolysis"/>
    <property type="evidence" value="ECO:0007669"/>
    <property type="project" value="UniProtKB-KW"/>
</dbReference>
<dbReference type="InterPro" id="IPR018114">
    <property type="entry name" value="TRYPSIN_HIS"/>
</dbReference>
<evidence type="ECO:0000256" key="2">
    <source>
        <dbReference type="ARBA" id="ARBA00022801"/>
    </source>
</evidence>
<dbReference type="InterPro" id="IPR033116">
    <property type="entry name" value="TRYPSIN_SER"/>
</dbReference>
<evidence type="ECO:0000256" key="5">
    <source>
        <dbReference type="RuleBase" id="RU363034"/>
    </source>
</evidence>
<dbReference type="PANTHER" id="PTHR24252:SF7">
    <property type="entry name" value="HYALIN"/>
    <property type="match status" value="1"/>
</dbReference>
<dbReference type="PROSITE" id="PS00134">
    <property type="entry name" value="TRYPSIN_HIS"/>
    <property type="match status" value="1"/>
</dbReference>
<dbReference type="SUPFAM" id="SSF50494">
    <property type="entry name" value="Trypsin-like serine proteases"/>
    <property type="match status" value="1"/>
</dbReference>
<keyword evidence="3 5" id="KW-0720">Serine protease</keyword>
<dbReference type="InterPro" id="IPR001314">
    <property type="entry name" value="Peptidase_S1A"/>
</dbReference>
<feature type="domain" description="Peptidase S1" evidence="7">
    <location>
        <begin position="37"/>
        <end position="278"/>
    </location>
</feature>
<evidence type="ECO:0000256" key="1">
    <source>
        <dbReference type="ARBA" id="ARBA00022670"/>
    </source>
</evidence>
<dbReference type="PROSITE" id="PS00135">
    <property type="entry name" value="TRYPSIN_SER"/>
    <property type="match status" value="1"/>
</dbReference>
<keyword evidence="1 5" id="KW-0645">Protease</keyword>
<dbReference type="SMART" id="SM00020">
    <property type="entry name" value="Tryp_SPc"/>
    <property type="match status" value="1"/>
</dbReference>
<dbReference type="Pfam" id="PF00089">
    <property type="entry name" value="Trypsin"/>
    <property type="match status" value="1"/>
</dbReference>
<evidence type="ECO:0000256" key="3">
    <source>
        <dbReference type="ARBA" id="ARBA00022825"/>
    </source>
</evidence>
<evidence type="ECO:0000256" key="4">
    <source>
        <dbReference type="ARBA" id="ARBA00023157"/>
    </source>
</evidence>
<dbReference type="InterPro" id="IPR043504">
    <property type="entry name" value="Peptidase_S1_PA_chymotrypsin"/>
</dbReference>
<organism evidence="8">
    <name type="scientific">Rhipicephalus appendiculatus</name>
    <name type="common">Brown ear tick</name>
    <dbReference type="NCBI Taxonomy" id="34631"/>
    <lineage>
        <taxon>Eukaryota</taxon>
        <taxon>Metazoa</taxon>
        <taxon>Ecdysozoa</taxon>
        <taxon>Arthropoda</taxon>
        <taxon>Chelicerata</taxon>
        <taxon>Arachnida</taxon>
        <taxon>Acari</taxon>
        <taxon>Parasitiformes</taxon>
        <taxon>Ixodida</taxon>
        <taxon>Ixodoidea</taxon>
        <taxon>Ixodidae</taxon>
        <taxon>Rhipicephalinae</taxon>
        <taxon>Rhipicephalus</taxon>
        <taxon>Rhipicephalus</taxon>
    </lineage>
</organism>
<dbReference type="GO" id="GO:0004252">
    <property type="term" value="F:serine-type endopeptidase activity"/>
    <property type="evidence" value="ECO:0007669"/>
    <property type="project" value="InterPro"/>
</dbReference>
<dbReference type="EMBL" id="GEDV01001824">
    <property type="protein sequence ID" value="JAP86733.1"/>
    <property type="molecule type" value="Transcribed_RNA"/>
</dbReference>
<feature type="chain" id="PRO_5007286729" evidence="6">
    <location>
        <begin position="21"/>
        <end position="282"/>
    </location>
</feature>
<dbReference type="CDD" id="cd00190">
    <property type="entry name" value="Tryp_SPc"/>
    <property type="match status" value="1"/>
</dbReference>
<dbReference type="AlphaFoldDB" id="A0A131Z5P8"/>
<name>A0A131Z5P8_RHIAP</name>
<evidence type="ECO:0000256" key="6">
    <source>
        <dbReference type="SAM" id="SignalP"/>
    </source>
</evidence>
<keyword evidence="4" id="KW-1015">Disulfide bond</keyword>
<dbReference type="Gene3D" id="2.40.10.10">
    <property type="entry name" value="Trypsin-like serine proteases"/>
    <property type="match status" value="1"/>
</dbReference>
<keyword evidence="6" id="KW-0732">Signal</keyword>
<dbReference type="FunFam" id="2.40.10.10:FF:000003">
    <property type="entry name" value="Transmembrane serine protease 3"/>
    <property type="match status" value="1"/>
</dbReference>
<protein>
    <submittedName>
        <fullName evidence="8">Serine protease</fullName>
    </submittedName>
</protein>
<dbReference type="PROSITE" id="PS50240">
    <property type="entry name" value="TRYPSIN_DOM"/>
    <property type="match status" value="1"/>
</dbReference>
<evidence type="ECO:0000259" key="7">
    <source>
        <dbReference type="PROSITE" id="PS50240"/>
    </source>
</evidence>
<dbReference type="PANTHER" id="PTHR24252">
    <property type="entry name" value="ACROSIN-RELATED"/>
    <property type="match status" value="1"/>
</dbReference>
<sequence>MLSLRLKLLLLLLPLCGICSQRAPECGVRPMRPLGRIVGGRASKPGDYPWQVGIKYRSGFRTIHLCGGALIADRWVLTAAHCFQHRRNISRYIFRLGDYNKSVMEPGEVHSKGDMMITHSKFDIQTFRNDIALVRLAEPVDLEGRNANLQAVCLPDGNSMDFSKARCMATGWGETQFKGRHSDVLMEVMLPVWSHEKCARAYRNYNKITASMFCAGYVEGKKSSCSGDSGGPLQCTFDERTWFLAGVVSHSVYCALPNMPTVFTKVAPFLDFVHNQMALHSS</sequence>
<evidence type="ECO:0000313" key="8">
    <source>
        <dbReference type="EMBL" id="JAP86733.1"/>
    </source>
</evidence>
<accession>A0A131Z5P8</accession>
<dbReference type="PRINTS" id="PR00722">
    <property type="entry name" value="CHYMOTRYPSIN"/>
</dbReference>
<proteinExistence type="predicted"/>
<dbReference type="InterPro" id="IPR009003">
    <property type="entry name" value="Peptidase_S1_PA"/>
</dbReference>
<dbReference type="InterPro" id="IPR001254">
    <property type="entry name" value="Trypsin_dom"/>
</dbReference>
<feature type="signal peptide" evidence="6">
    <location>
        <begin position="1"/>
        <end position="20"/>
    </location>
</feature>
<keyword evidence="2 5" id="KW-0378">Hydrolase</keyword>
<reference evidence="8" key="1">
    <citation type="journal article" date="2016" name="Ticks Tick Borne Dis.">
        <title>De novo assembly and annotation of the salivary gland transcriptome of Rhipicephalus appendiculatus male and female ticks during blood feeding.</title>
        <authorList>
            <person name="de Castro M.H."/>
            <person name="de Klerk D."/>
            <person name="Pienaar R."/>
            <person name="Latif A.A."/>
            <person name="Rees D.J."/>
            <person name="Mans B.J."/>
        </authorList>
    </citation>
    <scope>NUCLEOTIDE SEQUENCE</scope>
    <source>
        <tissue evidence="8">Salivary glands</tissue>
    </source>
</reference>